<keyword evidence="1" id="KW-0812">Transmembrane</keyword>
<dbReference type="RefSeq" id="WP_179790971.1">
    <property type="nucleotide sequence ID" value="NZ_BAAARR010000045.1"/>
</dbReference>
<dbReference type="AlphaFoldDB" id="A0A852ZKD0"/>
<keyword evidence="2" id="KW-0378">Hydrolase</keyword>
<evidence type="ECO:0000313" key="2">
    <source>
        <dbReference type="EMBL" id="NYH93444.1"/>
    </source>
</evidence>
<sequence>MVNNVATGRDEAAVASALIGIYAVLALGTVAALVVLSEETPARATQEAWGHAVIVAVFAVVLSLRWRAARRGSSSALRAVQIIAGVLLAVNLVEACLSFFPGWMRVEMVVIAAVMLAVTVLLARHVRRTP</sequence>
<protein>
    <submittedName>
        <fullName evidence="2">Membrane protein implicated in regulation of membrane protease activity</fullName>
    </submittedName>
</protein>
<evidence type="ECO:0000256" key="1">
    <source>
        <dbReference type="SAM" id="Phobius"/>
    </source>
</evidence>
<dbReference type="GO" id="GO:0006508">
    <property type="term" value="P:proteolysis"/>
    <property type="evidence" value="ECO:0007669"/>
    <property type="project" value="UniProtKB-KW"/>
</dbReference>
<gene>
    <name evidence="2" type="ORF">F4554_006082</name>
</gene>
<feature type="transmembrane region" description="Helical" evidence="1">
    <location>
        <begin position="79"/>
        <end position="100"/>
    </location>
</feature>
<organism evidence="2 3">
    <name type="scientific">Actinopolymorpha rutila</name>
    <dbReference type="NCBI Taxonomy" id="446787"/>
    <lineage>
        <taxon>Bacteria</taxon>
        <taxon>Bacillati</taxon>
        <taxon>Actinomycetota</taxon>
        <taxon>Actinomycetes</taxon>
        <taxon>Propionibacteriales</taxon>
        <taxon>Actinopolymorphaceae</taxon>
        <taxon>Actinopolymorpha</taxon>
    </lineage>
</organism>
<dbReference type="GO" id="GO:0008233">
    <property type="term" value="F:peptidase activity"/>
    <property type="evidence" value="ECO:0007669"/>
    <property type="project" value="UniProtKB-KW"/>
</dbReference>
<name>A0A852ZKD0_9ACTN</name>
<proteinExistence type="predicted"/>
<keyword evidence="1" id="KW-1133">Transmembrane helix</keyword>
<feature type="transmembrane region" description="Helical" evidence="1">
    <location>
        <begin position="48"/>
        <end position="67"/>
    </location>
</feature>
<dbReference type="Proteomes" id="UP000579605">
    <property type="component" value="Unassembled WGS sequence"/>
</dbReference>
<feature type="transmembrane region" description="Helical" evidence="1">
    <location>
        <begin position="12"/>
        <end position="36"/>
    </location>
</feature>
<accession>A0A852ZKD0</accession>
<evidence type="ECO:0000313" key="3">
    <source>
        <dbReference type="Proteomes" id="UP000579605"/>
    </source>
</evidence>
<comment type="caution">
    <text evidence="2">The sequence shown here is derived from an EMBL/GenBank/DDBJ whole genome shotgun (WGS) entry which is preliminary data.</text>
</comment>
<keyword evidence="1" id="KW-0472">Membrane</keyword>
<reference evidence="2 3" key="1">
    <citation type="submission" date="2020-07" db="EMBL/GenBank/DDBJ databases">
        <title>Sequencing the genomes of 1000 actinobacteria strains.</title>
        <authorList>
            <person name="Klenk H.-P."/>
        </authorList>
    </citation>
    <scope>NUCLEOTIDE SEQUENCE [LARGE SCALE GENOMIC DNA]</scope>
    <source>
        <strain evidence="2 3">DSM 18448</strain>
    </source>
</reference>
<dbReference type="EMBL" id="JACBZH010000001">
    <property type="protein sequence ID" value="NYH93444.1"/>
    <property type="molecule type" value="Genomic_DNA"/>
</dbReference>
<keyword evidence="2" id="KW-0645">Protease</keyword>
<keyword evidence="3" id="KW-1185">Reference proteome</keyword>
<feature type="transmembrane region" description="Helical" evidence="1">
    <location>
        <begin position="106"/>
        <end position="123"/>
    </location>
</feature>